<organism evidence="1 2">
    <name type="scientific">Roseimaritima ulvae</name>
    <dbReference type="NCBI Taxonomy" id="980254"/>
    <lineage>
        <taxon>Bacteria</taxon>
        <taxon>Pseudomonadati</taxon>
        <taxon>Planctomycetota</taxon>
        <taxon>Planctomycetia</taxon>
        <taxon>Pirellulales</taxon>
        <taxon>Pirellulaceae</taxon>
        <taxon>Roseimaritima</taxon>
    </lineage>
</organism>
<dbReference type="EMBL" id="CP042914">
    <property type="protein sequence ID" value="QEG40088.1"/>
    <property type="molecule type" value="Genomic_DNA"/>
</dbReference>
<dbReference type="KEGG" id="rul:UC8_20920"/>
<evidence type="ECO:0000313" key="2">
    <source>
        <dbReference type="Proteomes" id="UP000325286"/>
    </source>
</evidence>
<evidence type="ECO:0000313" key="1">
    <source>
        <dbReference type="EMBL" id="QEG40088.1"/>
    </source>
</evidence>
<dbReference type="Proteomes" id="UP000325286">
    <property type="component" value="Chromosome"/>
</dbReference>
<name>A0A5B9QM16_9BACT</name>
<keyword evidence="2" id="KW-1185">Reference proteome</keyword>
<reference evidence="1 2" key="1">
    <citation type="submission" date="2019-08" db="EMBL/GenBank/DDBJ databases">
        <title>Deep-cultivation of Planctomycetes and their phenomic and genomic characterization uncovers novel biology.</title>
        <authorList>
            <person name="Wiegand S."/>
            <person name="Jogler M."/>
            <person name="Boedeker C."/>
            <person name="Pinto D."/>
            <person name="Vollmers J."/>
            <person name="Rivas-Marin E."/>
            <person name="Kohn T."/>
            <person name="Peeters S.H."/>
            <person name="Heuer A."/>
            <person name="Rast P."/>
            <person name="Oberbeckmann S."/>
            <person name="Bunk B."/>
            <person name="Jeske O."/>
            <person name="Meyerdierks A."/>
            <person name="Storesund J.E."/>
            <person name="Kallscheuer N."/>
            <person name="Luecker S."/>
            <person name="Lage O.M."/>
            <person name="Pohl T."/>
            <person name="Merkel B.J."/>
            <person name="Hornburger P."/>
            <person name="Mueller R.-W."/>
            <person name="Bruemmer F."/>
            <person name="Labrenz M."/>
            <person name="Spormann A.M."/>
            <person name="Op den Camp H."/>
            <person name="Overmann J."/>
            <person name="Amann R."/>
            <person name="Jetten M.S.M."/>
            <person name="Mascher T."/>
            <person name="Medema M.H."/>
            <person name="Devos D.P."/>
            <person name="Kaster A.-K."/>
            <person name="Ovreas L."/>
            <person name="Rohde M."/>
            <person name="Galperin M.Y."/>
            <person name="Jogler C."/>
        </authorList>
    </citation>
    <scope>NUCLEOTIDE SEQUENCE [LARGE SCALE GENOMIC DNA]</scope>
    <source>
        <strain evidence="1 2">UC8</strain>
    </source>
</reference>
<dbReference type="AlphaFoldDB" id="A0A5B9QM16"/>
<protein>
    <submittedName>
        <fullName evidence="1">Uncharacterized protein</fullName>
    </submittedName>
</protein>
<sequence length="31" mass="3176">MGSDELCMLAALAFCSCITAGNRKISLAVVS</sequence>
<accession>A0A5B9QM16</accession>
<proteinExistence type="predicted"/>
<gene>
    <name evidence="1" type="ORF">UC8_20920</name>
</gene>